<gene>
    <name evidence="2" type="ORF">SHM_27790</name>
</gene>
<organism evidence="2 3">
    <name type="scientific">Spiroplasma ixodetis</name>
    <dbReference type="NCBI Taxonomy" id="2141"/>
    <lineage>
        <taxon>Bacteria</taxon>
        <taxon>Bacillati</taxon>
        <taxon>Mycoplasmatota</taxon>
        <taxon>Mollicutes</taxon>
        <taxon>Entomoplasmatales</taxon>
        <taxon>Spiroplasmataceae</taxon>
        <taxon>Spiroplasma</taxon>
    </lineage>
</organism>
<evidence type="ECO:0000313" key="3">
    <source>
        <dbReference type="Proteomes" id="UP001163387"/>
    </source>
</evidence>
<evidence type="ECO:0000256" key="1">
    <source>
        <dbReference type="SAM" id="MobiDB-lite"/>
    </source>
</evidence>
<dbReference type="RefSeq" id="WP_281748696.1">
    <property type="nucleotide sequence ID" value="NZ_AP026933.1"/>
</dbReference>
<keyword evidence="3" id="KW-1185">Reference proteome</keyword>
<feature type="region of interest" description="Disordered" evidence="1">
    <location>
        <begin position="20"/>
        <end position="57"/>
    </location>
</feature>
<sequence>MNNEKQKEYKKKWYQKNKKRIQEYQQRPEVKAKKKEYAQRPEVKERRRKYDQAWYQK</sequence>
<dbReference type="EMBL" id="AP026933">
    <property type="protein sequence ID" value="BDT05133.1"/>
    <property type="molecule type" value="Genomic_DNA"/>
</dbReference>
<protein>
    <submittedName>
        <fullName evidence="2">Uncharacterized protein</fullName>
    </submittedName>
</protein>
<name>A0ABM8BZ17_9MOLU</name>
<reference evidence="2 3" key="1">
    <citation type="journal article" date="2022" name="Front. Microbiol.">
        <title>Male-killing mechanisms vary between Spiroplasma species.</title>
        <authorList>
            <person name="Arai H."/>
            <person name="Inoue M."/>
            <person name="Kageyama D."/>
        </authorList>
    </citation>
    <scope>NUCLEOTIDE SEQUENCE [LARGE SCALE GENOMIC DNA]</scope>
    <source>
        <strain evidence="3">sHm</strain>
    </source>
</reference>
<proteinExistence type="predicted"/>
<evidence type="ECO:0000313" key="2">
    <source>
        <dbReference type="EMBL" id="BDT05133.1"/>
    </source>
</evidence>
<feature type="compositionally biased region" description="Basic and acidic residues" evidence="1">
    <location>
        <begin position="20"/>
        <end position="51"/>
    </location>
</feature>
<dbReference type="Proteomes" id="UP001163387">
    <property type="component" value="Chromosome"/>
</dbReference>
<accession>A0ABM8BZ17</accession>